<dbReference type="SUPFAM" id="SSF82866">
    <property type="entry name" value="Multidrug efflux transporter AcrB transmembrane domain"/>
    <property type="match status" value="2"/>
</dbReference>
<dbReference type="GO" id="GO:0042910">
    <property type="term" value="F:xenobiotic transmembrane transporter activity"/>
    <property type="evidence" value="ECO:0007669"/>
    <property type="project" value="TreeGrafter"/>
</dbReference>
<organism evidence="10 11">
    <name type="scientific">Bythopirellula goksoeyrii</name>
    <dbReference type="NCBI Taxonomy" id="1400387"/>
    <lineage>
        <taxon>Bacteria</taxon>
        <taxon>Pseudomonadati</taxon>
        <taxon>Planctomycetota</taxon>
        <taxon>Planctomycetia</taxon>
        <taxon>Pirellulales</taxon>
        <taxon>Lacipirellulaceae</taxon>
        <taxon>Bythopirellula</taxon>
    </lineage>
</organism>
<feature type="transmembrane region" description="Helical" evidence="9">
    <location>
        <begin position="446"/>
        <end position="465"/>
    </location>
</feature>
<gene>
    <name evidence="10" type="primary">czcA_4</name>
    <name evidence="10" type="ORF">Pr1d_32000</name>
</gene>
<evidence type="ECO:0000256" key="8">
    <source>
        <dbReference type="SAM" id="MobiDB-lite"/>
    </source>
</evidence>
<name>A0A5B9QA18_9BACT</name>
<dbReference type="PRINTS" id="PR00702">
    <property type="entry name" value="ACRIFLAVINRP"/>
</dbReference>
<dbReference type="RefSeq" id="WP_148074333.1">
    <property type="nucleotide sequence ID" value="NZ_CP042913.1"/>
</dbReference>
<keyword evidence="3" id="KW-0813">Transport</keyword>
<feature type="transmembrane region" description="Helical" evidence="9">
    <location>
        <begin position="534"/>
        <end position="552"/>
    </location>
</feature>
<evidence type="ECO:0000256" key="9">
    <source>
        <dbReference type="SAM" id="Phobius"/>
    </source>
</evidence>
<evidence type="ECO:0000313" key="11">
    <source>
        <dbReference type="Proteomes" id="UP000323917"/>
    </source>
</evidence>
<protein>
    <submittedName>
        <fullName evidence="10">Cobalt-zinc-cadmium resistance protein CzcA</fullName>
    </submittedName>
</protein>
<keyword evidence="6 9" id="KW-1133">Transmembrane helix</keyword>
<keyword evidence="7 9" id="KW-0472">Membrane</keyword>
<evidence type="ECO:0000256" key="1">
    <source>
        <dbReference type="ARBA" id="ARBA00004651"/>
    </source>
</evidence>
<feature type="transmembrane region" description="Helical" evidence="9">
    <location>
        <begin position="873"/>
        <end position="892"/>
    </location>
</feature>
<dbReference type="Proteomes" id="UP000323917">
    <property type="component" value="Chromosome"/>
</dbReference>
<evidence type="ECO:0000256" key="5">
    <source>
        <dbReference type="ARBA" id="ARBA00022692"/>
    </source>
</evidence>
<dbReference type="InterPro" id="IPR004763">
    <property type="entry name" value="CusA-like"/>
</dbReference>
<feature type="transmembrane region" description="Helical" evidence="9">
    <location>
        <begin position="350"/>
        <end position="368"/>
    </location>
</feature>
<dbReference type="Gene3D" id="3.30.70.1320">
    <property type="entry name" value="Multidrug efflux transporter AcrB pore domain like"/>
    <property type="match status" value="1"/>
</dbReference>
<dbReference type="GO" id="GO:0005886">
    <property type="term" value="C:plasma membrane"/>
    <property type="evidence" value="ECO:0007669"/>
    <property type="project" value="UniProtKB-SubCell"/>
</dbReference>
<keyword evidence="4" id="KW-1003">Cell membrane</keyword>
<dbReference type="EMBL" id="CP042913">
    <property type="protein sequence ID" value="QEG35894.1"/>
    <property type="molecule type" value="Genomic_DNA"/>
</dbReference>
<feature type="region of interest" description="Disordered" evidence="8">
    <location>
        <begin position="1037"/>
        <end position="1078"/>
    </location>
</feature>
<proteinExistence type="inferred from homology"/>
<evidence type="ECO:0000256" key="7">
    <source>
        <dbReference type="ARBA" id="ARBA00023136"/>
    </source>
</evidence>
<dbReference type="OrthoDB" id="219750at2"/>
<keyword evidence="11" id="KW-1185">Reference proteome</keyword>
<dbReference type="Gene3D" id="1.20.1640.10">
    <property type="entry name" value="Multidrug efflux transporter AcrB transmembrane domain"/>
    <property type="match status" value="2"/>
</dbReference>
<dbReference type="PANTHER" id="PTHR32063">
    <property type="match status" value="1"/>
</dbReference>
<dbReference type="Gene3D" id="3.30.70.1430">
    <property type="entry name" value="Multidrug efflux transporter AcrB pore domain"/>
    <property type="match status" value="2"/>
</dbReference>
<dbReference type="InterPro" id="IPR001036">
    <property type="entry name" value="Acrflvin-R"/>
</dbReference>
<dbReference type="SUPFAM" id="SSF82714">
    <property type="entry name" value="Multidrug efflux transporter AcrB TolC docking domain, DN and DC subdomains"/>
    <property type="match status" value="2"/>
</dbReference>
<feature type="compositionally biased region" description="Basic and acidic residues" evidence="8">
    <location>
        <begin position="1037"/>
        <end position="1048"/>
    </location>
</feature>
<feature type="transmembrane region" description="Helical" evidence="9">
    <location>
        <begin position="1002"/>
        <end position="1025"/>
    </location>
</feature>
<dbReference type="Gene3D" id="3.30.2090.10">
    <property type="entry name" value="Multidrug efflux transporter AcrB TolC docking domain, DN and DC subdomains"/>
    <property type="match status" value="2"/>
</dbReference>
<evidence type="ECO:0000256" key="6">
    <source>
        <dbReference type="ARBA" id="ARBA00022989"/>
    </source>
</evidence>
<feature type="transmembrane region" description="Helical" evidence="9">
    <location>
        <begin position="899"/>
        <end position="918"/>
    </location>
</feature>
<dbReference type="PANTHER" id="PTHR32063:SF24">
    <property type="entry name" value="CATION EFFLUX SYSTEM (ACRB_ACRD_ACRF FAMILY)"/>
    <property type="match status" value="1"/>
</dbReference>
<dbReference type="AlphaFoldDB" id="A0A5B9QA18"/>
<dbReference type="Gene3D" id="3.30.70.1440">
    <property type="entry name" value="Multidrug efflux transporter AcrB pore domain"/>
    <property type="match status" value="1"/>
</dbReference>
<dbReference type="NCBIfam" id="TIGR00914">
    <property type="entry name" value="2A0601"/>
    <property type="match status" value="1"/>
</dbReference>
<dbReference type="KEGG" id="bgok:Pr1d_32000"/>
<feature type="transmembrane region" description="Helical" evidence="9">
    <location>
        <begin position="924"/>
        <end position="949"/>
    </location>
</feature>
<comment type="similarity">
    <text evidence="2">Belongs to the resistance-nodulation-cell division (RND) (TC 2.A.6) family.</text>
</comment>
<keyword evidence="5 9" id="KW-0812">Transmembrane</keyword>
<evidence type="ECO:0000256" key="4">
    <source>
        <dbReference type="ARBA" id="ARBA00022475"/>
    </source>
</evidence>
<feature type="transmembrane region" description="Helical" evidence="9">
    <location>
        <begin position="970"/>
        <end position="990"/>
    </location>
</feature>
<dbReference type="Pfam" id="PF00873">
    <property type="entry name" value="ACR_tran"/>
    <property type="match status" value="1"/>
</dbReference>
<evidence type="ECO:0000256" key="3">
    <source>
        <dbReference type="ARBA" id="ARBA00022448"/>
    </source>
</evidence>
<dbReference type="GO" id="GO:0008324">
    <property type="term" value="F:monoatomic cation transmembrane transporter activity"/>
    <property type="evidence" value="ECO:0007669"/>
    <property type="project" value="InterPro"/>
</dbReference>
<comment type="subcellular location">
    <subcellularLocation>
        <location evidence="1">Cell membrane</location>
        <topology evidence="1">Multi-pass membrane protein</topology>
    </subcellularLocation>
</comment>
<sequence length="1078" mass="119787">MLNWVIDFSLKHRATVILVTLLFAGVGVFSLQQLDIDAFPDTTPVQIQINTVAPSLASEEIERQITFPVEQAISGLPGLNQLRSISKFGLSQVVVIFDDGIDIYFARQLINERLTTVELPDGIQRPQMGPVSTGLGEVFHYVLVYDGVDFSRVSQEERIKRMTELRTIHDWIVKPQLRSVRGVAEVNSWGGYEKQYQVRLDPERLFKYGLTFEQVSDAIKSNNENVGGGTVTDGSEMLLVHGVGRTVNIQEIEDIVIATEEGVPVYVHDVADVQVGHEIRRGAVTANGRGEAVLGLGFMLMGENSHHVTWAIKQKVQSIRETLPPGVKLQTVYDRTELINDVIHTVQKNLFEGGLLVVAVLFIFLGNLRAGIIVAMAIPLSMLFAFSGMLKFGIAASLLSLGAIDFGLVVDSSVVMIENCVRHLANNRNGRSRLQIIRDAAVEVRKPTMFGELIIMIVYLPILTLEGVEGKLFRPMALTVIMALAGSMVLSLTLMPVLASLFLPKRIEEKEPLLIRVLKRLYAPVLRFTMHHKAFVIGSALLLLVSVFSLVAPNLGSEFVPRLSEGAITLNVVRLAGTTMEESIRYNTKMEQVLLEKFPDEIAQVWSRIGTAEVATDPMGTELTDLFITLRPREQWMRAETQEELTKLVQEELRDLPGPRLALSQPIEMRMNEMISGVRSDVAAILYGDDLDLMVEKASEVERALNTIPGAEDVKVEQVSGQPVLQIRVKQDEIARYGITASTVMNLVRALGTHHVGEVYEGQLRFPLIIRLPEKARANPDAIRQILVATPSGERIPLSRLATIEKVDGPNTIKRDWYQRRITIEANVRGRDLGSFVAEAQRVVAEKVQFPTGRYRIEWGGQFENLERAQTRLMIVVPIALLMILSLLYMTYRNWVDSLRVFTGVPFAWIGGVLALWIRDMPFSISAAVGFIALSGVAVLDDMLLVSTIRQLRRLGRSLDEAVEEAAMTRLRPILMTTLVASLGFVPMAFSTGMGAEVQRPLATVVIGGVCSAMIMSLLVLRVLYVVFNSPVEKFDGDGGDDDRHRLQPDPPNNPEVEHELDSDYSFESKNAPERLTV</sequence>
<feature type="transmembrane region" description="Helical" evidence="9">
    <location>
        <begin position="477"/>
        <end position="503"/>
    </location>
</feature>
<evidence type="ECO:0000256" key="2">
    <source>
        <dbReference type="ARBA" id="ARBA00010942"/>
    </source>
</evidence>
<reference evidence="10 11" key="1">
    <citation type="submission" date="2019-08" db="EMBL/GenBank/DDBJ databases">
        <title>Deep-cultivation of Planctomycetes and their phenomic and genomic characterization uncovers novel biology.</title>
        <authorList>
            <person name="Wiegand S."/>
            <person name="Jogler M."/>
            <person name="Boedeker C."/>
            <person name="Pinto D."/>
            <person name="Vollmers J."/>
            <person name="Rivas-Marin E."/>
            <person name="Kohn T."/>
            <person name="Peeters S.H."/>
            <person name="Heuer A."/>
            <person name="Rast P."/>
            <person name="Oberbeckmann S."/>
            <person name="Bunk B."/>
            <person name="Jeske O."/>
            <person name="Meyerdierks A."/>
            <person name="Storesund J.E."/>
            <person name="Kallscheuer N."/>
            <person name="Luecker S."/>
            <person name="Lage O.M."/>
            <person name="Pohl T."/>
            <person name="Merkel B.J."/>
            <person name="Hornburger P."/>
            <person name="Mueller R.-W."/>
            <person name="Bruemmer F."/>
            <person name="Labrenz M."/>
            <person name="Spormann A.M."/>
            <person name="Op den Camp H."/>
            <person name="Overmann J."/>
            <person name="Amann R."/>
            <person name="Jetten M.S.M."/>
            <person name="Mascher T."/>
            <person name="Medema M.H."/>
            <person name="Devos D.P."/>
            <person name="Kaster A.-K."/>
            <person name="Ovreas L."/>
            <person name="Rohde M."/>
            <person name="Galperin M.Y."/>
            <person name="Jogler C."/>
        </authorList>
    </citation>
    <scope>NUCLEOTIDE SEQUENCE [LARGE SCALE GENOMIC DNA]</scope>
    <source>
        <strain evidence="10 11">Pr1d</strain>
    </source>
</reference>
<evidence type="ECO:0000313" key="10">
    <source>
        <dbReference type="EMBL" id="QEG35894.1"/>
    </source>
</evidence>
<dbReference type="SUPFAM" id="SSF82693">
    <property type="entry name" value="Multidrug efflux transporter AcrB pore domain, PN1, PN2, PC1 and PC2 subdomains"/>
    <property type="match status" value="2"/>
</dbReference>
<dbReference type="InterPro" id="IPR027463">
    <property type="entry name" value="AcrB_DN_DC_subdom"/>
</dbReference>
<accession>A0A5B9QA18</accession>